<feature type="domain" description="Signal transduction histidine kinase subgroup 3 dimerisation and phosphoacceptor" evidence="5">
    <location>
        <begin position="190"/>
        <end position="254"/>
    </location>
</feature>
<dbReference type="InterPro" id="IPR036890">
    <property type="entry name" value="HATPase_C_sf"/>
</dbReference>
<evidence type="ECO:0000313" key="6">
    <source>
        <dbReference type="EMBL" id="GAA4418673.1"/>
    </source>
</evidence>
<dbReference type="PANTHER" id="PTHR24421:SF63">
    <property type="entry name" value="SENSOR HISTIDINE KINASE DESK"/>
    <property type="match status" value="1"/>
</dbReference>
<accession>A0ABP8KYI0</accession>
<dbReference type="Gene3D" id="1.20.5.1930">
    <property type="match status" value="1"/>
</dbReference>
<dbReference type="InterPro" id="IPR050482">
    <property type="entry name" value="Sensor_HK_TwoCompSys"/>
</dbReference>
<protein>
    <submittedName>
        <fullName evidence="6">Sensor histidine kinase</fullName>
    </submittedName>
</protein>
<evidence type="ECO:0000259" key="5">
    <source>
        <dbReference type="Pfam" id="PF07730"/>
    </source>
</evidence>
<comment type="caution">
    <text evidence="6">The sequence shown here is derived from an EMBL/GenBank/DDBJ whole genome shotgun (WGS) entry which is preliminary data.</text>
</comment>
<evidence type="ECO:0000256" key="3">
    <source>
        <dbReference type="ARBA" id="ARBA00023012"/>
    </source>
</evidence>
<keyword evidence="1" id="KW-0808">Transferase</keyword>
<keyword evidence="4" id="KW-0472">Membrane</keyword>
<feature type="transmembrane region" description="Helical" evidence="4">
    <location>
        <begin position="48"/>
        <end position="67"/>
    </location>
</feature>
<dbReference type="PANTHER" id="PTHR24421">
    <property type="entry name" value="NITRATE/NITRITE SENSOR PROTEIN NARX-RELATED"/>
    <property type="match status" value="1"/>
</dbReference>
<evidence type="ECO:0000256" key="4">
    <source>
        <dbReference type="SAM" id="Phobius"/>
    </source>
</evidence>
<feature type="transmembrane region" description="Helical" evidence="4">
    <location>
        <begin position="151"/>
        <end position="171"/>
    </location>
</feature>
<sequence length="370" mass="40315">MSRQTSPDADRTRDDRSPWERFTWVMGAVWLAFLAFPVAAAVESDQHPAWRAVAVAAIVTFAAIYIYGFVSLSRHRSWAETGRFGRKVLACLSLLTALTVFVVGVQALGMVTFLLAFTMFSHARRVAYSMAAGWVVLTAAVLLLTDRMGDLWFFLVINVGVGLFTGLVRWIDDQQGRHERLSRELDVVAERERVARDVHDVLGHSLTVITVRSELAERLVDADPEAAKAELVQIRSVTREALAEIRATVAGLRVARLGDELDAARDALSGAGIEADVPESPDAVDPQHRLVLAWVLREAVTNVVRHSRGSHCRVRLGPASLEVIDDGVGLDGALESSGLRGVRERVAAAGGTLSLGPAVDGRGTQLEVRW</sequence>
<keyword evidence="4" id="KW-1133">Transmembrane helix</keyword>
<dbReference type="CDD" id="cd16917">
    <property type="entry name" value="HATPase_UhpB-NarQ-NarX-like"/>
    <property type="match status" value="1"/>
</dbReference>
<evidence type="ECO:0000256" key="1">
    <source>
        <dbReference type="ARBA" id="ARBA00022679"/>
    </source>
</evidence>
<feature type="transmembrane region" description="Helical" evidence="4">
    <location>
        <begin position="126"/>
        <end position="144"/>
    </location>
</feature>
<feature type="transmembrane region" description="Helical" evidence="4">
    <location>
        <begin position="88"/>
        <end position="120"/>
    </location>
</feature>
<organism evidence="6 7">
    <name type="scientific">Georgenia halophila</name>
    <dbReference type="NCBI Taxonomy" id="620889"/>
    <lineage>
        <taxon>Bacteria</taxon>
        <taxon>Bacillati</taxon>
        <taxon>Actinomycetota</taxon>
        <taxon>Actinomycetes</taxon>
        <taxon>Micrococcales</taxon>
        <taxon>Bogoriellaceae</taxon>
        <taxon>Georgenia</taxon>
    </lineage>
</organism>
<dbReference type="EMBL" id="BAABGN010000002">
    <property type="protein sequence ID" value="GAA4418673.1"/>
    <property type="molecule type" value="Genomic_DNA"/>
</dbReference>
<dbReference type="SUPFAM" id="SSF55874">
    <property type="entry name" value="ATPase domain of HSP90 chaperone/DNA topoisomerase II/histidine kinase"/>
    <property type="match status" value="1"/>
</dbReference>
<dbReference type="InterPro" id="IPR011712">
    <property type="entry name" value="Sig_transdc_His_kin_sub3_dim/P"/>
</dbReference>
<keyword evidence="7" id="KW-1185">Reference proteome</keyword>
<keyword evidence="4" id="KW-0812">Transmembrane</keyword>
<evidence type="ECO:0000256" key="2">
    <source>
        <dbReference type="ARBA" id="ARBA00022777"/>
    </source>
</evidence>
<reference evidence="7" key="1">
    <citation type="journal article" date="2019" name="Int. J. Syst. Evol. Microbiol.">
        <title>The Global Catalogue of Microorganisms (GCM) 10K type strain sequencing project: providing services to taxonomists for standard genome sequencing and annotation.</title>
        <authorList>
            <consortium name="The Broad Institute Genomics Platform"/>
            <consortium name="The Broad Institute Genome Sequencing Center for Infectious Disease"/>
            <person name="Wu L."/>
            <person name="Ma J."/>
        </authorList>
    </citation>
    <scope>NUCLEOTIDE SEQUENCE [LARGE SCALE GENOMIC DNA]</scope>
    <source>
        <strain evidence="7">JCM 17810</strain>
    </source>
</reference>
<gene>
    <name evidence="6" type="ORF">GCM10023169_08520</name>
</gene>
<dbReference type="Proteomes" id="UP001500622">
    <property type="component" value="Unassembled WGS sequence"/>
</dbReference>
<proteinExistence type="predicted"/>
<dbReference type="Pfam" id="PF07730">
    <property type="entry name" value="HisKA_3"/>
    <property type="match status" value="1"/>
</dbReference>
<evidence type="ECO:0000313" key="7">
    <source>
        <dbReference type="Proteomes" id="UP001500622"/>
    </source>
</evidence>
<name>A0ABP8KYI0_9MICO</name>
<feature type="transmembrane region" description="Helical" evidence="4">
    <location>
        <begin position="21"/>
        <end position="42"/>
    </location>
</feature>
<dbReference type="Gene3D" id="3.30.565.10">
    <property type="entry name" value="Histidine kinase-like ATPase, C-terminal domain"/>
    <property type="match status" value="1"/>
</dbReference>
<keyword evidence="3" id="KW-0902">Two-component regulatory system</keyword>
<dbReference type="GO" id="GO:0016301">
    <property type="term" value="F:kinase activity"/>
    <property type="evidence" value="ECO:0007669"/>
    <property type="project" value="UniProtKB-KW"/>
</dbReference>
<keyword evidence="2 6" id="KW-0418">Kinase</keyword>
<dbReference type="RefSeq" id="WP_345215230.1">
    <property type="nucleotide sequence ID" value="NZ_BAABGN010000002.1"/>
</dbReference>